<evidence type="ECO:0000313" key="7">
    <source>
        <dbReference type="Proteomes" id="UP000620046"/>
    </source>
</evidence>
<comment type="subcellular location">
    <subcellularLocation>
        <location evidence="1">Fimbrium</location>
    </subcellularLocation>
</comment>
<evidence type="ECO:0000256" key="1">
    <source>
        <dbReference type="ARBA" id="ARBA00004561"/>
    </source>
</evidence>
<dbReference type="InterPro" id="IPR050263">
    <property type="entry name" value="Bact_Fimbrial_Adh_Pro"/>
</dbReference>
<evidence type="ECO:0000313" key="6">
    <source>
        <dbReference type="EMBL" id="GGA23198.1"/>
    </source>
</evidence>
<name>A0ABQ1FP37_9GAMM</name>
<dbReference type="InterPro" id="IPR000259">
    <property type="entry name" value="Adhesion_dom_fimbrial"/>
</dbReference>
<feature type="domain" description="Fimbrial-type adhesion" evidence="5">
    <location>
        <begin position="35"/>
        <end position="175"/>
    </location>
</feature>
<gene>
    <name evidence="6" type="ORF">GCM10010981_09370</name>
</gene>
<evidence type="ECO:0000256" key="4">
    <source>
        <dbReference type="SAM" id="SignalP"/>
    </source>
</evidence>
<dbReference type="PANTHER" id="PTHR33420:SF14">
    <property type="entry name" value="TYPE 1 FIMBRIN D-MANNOSE SPECIFIC ADHESIN"/>
    <property type="match status" value="1"/>
</dbReference>
<dbReference type="PANTHER" id="PTHR33420">
    <property type="entry name" value="FIMBRIAL SUBUNIT ELFA-RELATED"/>
    <property type="match status" value="1"/>
</dbReference>
<dbReference type="Gene3D" id="2.60.40.1090">
    <property type="entry name" value="Fimbrial-type adhesion domain"/>
    <property type="match status" value="1"/>
</dbReference>
<protein>
    <recommendedName>
        <fullName evidence="5">Fimbrial-type adhesion domain-containing protein</fullName>
    </recommendedName>
</protein>
<dbReference type="EMBL" id="BMJA01000001">
    <property type="protein sequence ID" value="GGA23198.1"/>
    <property type="molecule type" value="Genomic_DNA"/>
</dbReference>
<proteinExistence type="inferred from homology"/>
<dbReference type="SUPFAM" id="SSF49401">
    <property type="entry name" value="Bacterial adhesins"/>
    <property type="match status" value="1"/>
</dbReference>
<dbReference type="Proteomes" id="UP000620046">
    <property type="component" value="Unassembled WGS sequence"/>
</dbReference>
<keyword evidence="4" id="KW-0732">Signal</keyword>
<dbReference type="InterPro" id="IPR008966">
    <property type="entry name" value="Adhesion_dom_sf"/>
</dbReference>
<evidence type="ECO:0000259" key="5">
    <source>
        <dbReference type="Pfam" id="PF00419"/>
    </source>
</evidence>
<dbReference type="Pfam" id="PF00419">
    <property type="entry name" value="Fimbrial"/>
    <property type="match status" value="1"/>
</dbReference>
<sequence>MCLFKSSLLAASITLALSLTPAAFAATTGTITVEGLIQDNVTCNLSAGDVTRTIQLKPYPIADVPASNQSFGYEPFTLTANCSSNANTVSFLFSGTPSADGTHFQNTGDGLGISLQLESAADGKIIPANGVDSDRTRTLNVANGIAALDLRAAYYREAPVKAGSFESKVMVSLSYN</sequence>
<keyword evidence="3" id="KW-0281">Fimbrium</keyword>
<dbReference type="InterPro" id="IPR036937">
    <property type="entry name" value="Adhesion_dom_fimbrial_sf"/>
</dbReference>
<dbReference type="RefSeq" id="WP_188793079.1">
    <property type="nucleotide sequence ID" value="NZ_BMJA01000001.1"/>
</dbReference>
<comment type="similarity">
    <text evidence="2">Belongs to the fimbrial protein family.</text>
</comment>
<feature type="signal peptide" evidence="4">
    <location>
        <begin position="1"/>
        <end position="25"/>
    </location>
</feature>
<comment type="caution">
    <text evidence="6">The sequence shown here is derived from an EMBL/GenBank/DDBJ whole genome shotgun (WGS) entry which is preliminary data.</text>
</comment>
<evidence type="ECO:0000256" key="2">
    <source>
        <dbReference type="ARBA" id="ARBA00006671"/>
    </source>
</evidence>
<organism evidence="6 7">
    <name type="scientific">Dyella nitratireducens</name>
    <dbReference type="NCBI Taxonomy" id="1849580"/>
    <lineage>
        <taxon>Bacteria</taxon>
        <taxon>Pseudomonadati</taxon>
        <taxon>Pseudomonadota</taxon>
        <taxon>Gammaproteobacteria</taxon>
        <taxon>Lysobacterales</taxon>
        <taxon>Rhodanobacteraceae</taxon>
        <taxon>Dyella</taxon>
    </lineage>
</organism>
<reference evidence="7" key="1">
    <citation type="journal article" date="2019" name="Int. J. Syst. Evol. Microbiol.">
        <title>The Global Catalogue of Microorganisms (GCM) 10K type strain sequencing project: providing services to taxonomists for standard genome sequencing and annotation.</title>
        <authorList>
            <consortium name="The Broad Institute Genomics Platform"/>
            <consortium name="The Broad Institute Genome Sequencing Center for Infectious Disease"/>
            <person name="Wu L."/>
            <person name="Ma J."/>
        </authorList>
    </citation>
    <scope>NUCLEOTIDE SEQUENCE [LARGE SCALE GENOMIC DNA]</scope>
    <source>
        <strain evidence="7">CGMCC 1.15439</strain>
    </source>
</reference>
<keyword evidence="7" id="KW-1185">Reference proteome</keyword>
<evidence type="ECO:0000256" key="3">
    <source>
        <dbReference type="ARBA" id="ARBA00023263"/>
    </source>
</evidence>
<accession>A0ABQ1FP37</accession>
<feature type="chain" id="PRO_5045943950" description="Fimbrial-type adhesion domain-containing protein" evidence="4">
    <location>
        <begin position="26"/>
        <end position="176"/>
    </location>
</feature>